<evidence type="ECO:0000313" key="1">
    <source>
        <dbReference type="EMBL" id="SMC49250.1"/>
    </source>
</evidence>
<dbReference type="RefSeq" id="WP_084016655.1">
    <property type="nucleotide sequence ID" value="NZ_FWXS01000003.1"/>
</dbReference>
<reference evidence="1 2" key="1">
    <citation type="submission" date="2017-04" db="EMBL/GenBank/DDBJ databases">
        <authorList>
            <person name="Afonso C.L."/>
            <person name="Miller P.J."/>
            <person name="Scott M.A."/>
            <person name="Spackman E."/>
            <person name="Goraichik I."/>
            <person name="Dimitrov K.M."/>
            <person name="Suarez D.L."/>
            <person name="Swayne D.E."/>
        </authorList>
    </citation>
    <scope>NUCLEOTIDE SEQUENCE [LARGE SCALE GENOMIC DNA]</scope>
    <source>
        <strain evidence="1 2">CGMCC 1.12708</strain>
    </source>
</reference>
<evidence type="ECO:0000313" key="2">
    <source>
        <dbReference type="Proteomes" id="UP000192393"/>
    </source>
</evidence>
<dbReference type="AlphaFoldDB" id="A0A1W1ZL16"/>
<protein>
    <submittedName>
        <fullName evidence="1">Uncharacterized protein</fullName>
    </submittedName>
</protein>
<organism evidence="1 2">
    <name type="scientific">Moheibacter sediminis</name>
    <dbReference type="NCBI Taxonomy" id="1434700"/>
    <lineage>
        <taxon>Bacteria</taxon>
        <taxon>Pseudomonadati</taxon>
        <taxon>Bacteroidota</taxon>
        <taxon>Flavobacteriia</taxon>
        <taxon>Flavobacteriales</taxon>
        <taxon>Weeksellaceae</taxon>
        <taxon>Moheibacter</taxon>
    </lineage>
</organism>
<dbReference type="STRING" id="1434700.SAMN06296427_10359"/>
<gene>
    <name evidence="1" type="ORF">SAMN06296427_10359</name>
</gene>
<sequence>MDKVCRIFDKDFDYFLEEKINVTNNIEKVEGINVGYSNSGPIHMVPKEILSQLEERLTKLEEEFSRLKK</sequence>
<proteinExistence type="predicted"/>
<keyword evidence="2" id="KW-1185">Reference proteome</keyword>
<dbReference type="EMBL" id="FWXS01000003">
    <property type="protein sequence ID" value="SMC49250.1"/>
    <property type="molecule type" value="Genomic_DNA"/>
</dbReference>
<dbReference type="Proteomes" id="UP000192393">
    <property type="component" value="Unassembled WGS sequence"/>
</dbReference>
<accession>A0A1W1ZL16</accession>
<name>A0A1W1ZL16_9FLAO</name>